<feature type="region of interest" description="Disordered" evidence="2">
    <location>
        <begin position="231"/>
        <end position="253"/>
    </location>
</feature>
<gene>
    <name evidence="4" type="ORF">NLU13_7437</name>
</gene>
<evidence type="ECO:0000313" key="5">
    <source>
        <dbReference type="Proteomes" id="UP001175261"/>
    </source>
</evidence>
<feature type="zinc finger region" description="C3H1-type" evidence="1">
    <location>
        <begin position="173"/>
        <end position="202"/>
    </location>
</feature>
<name>A0AA39GDH9_SARSR</name>
<organism evidence="4 5">
    <name type="scientific">Sarocladium strictum</name>
    <name type="common">Black bundle disease fungus</name>
    <name type="synonym">Acremonium strictum</name>
    <dbReference type="NCBI Taxonomy" id="5046"/>
    <lineage>
        <taxon>Eukaryota</taxon>
        <taxon>Fungi</taxon>
        <taxon>Dikarya</taxon>
        <taxon>Ascomycota</taxon>
        <taxon>Pezizomycotina</taxon>
        <taxon>Sordariomycetes</taxon>
        <taxon>Hypocreomycetidae</taxon>
        <taxon>Hypocreales</taxon>
        <taxon>Sarocladiaceae</taxon>
        <taxon>Sarocladium</taxon>
    </lineage>
</organism>
<feature type="region of interest" description="Disordered" evidence="2">
    <location>
        <begin position="321"/>
        <end position="358"/>
    </location>
</feature>
<dbReference type="EMBL" id="JAPDFR010000007">
    <property type="protein sequence ID" value="KAK0384959.1"/>
    <property type="molecule type" value="Genomic_DNA"/>
</dbReference>
<dbReference type="PROSITE" id="PS50103">
    <property type="entry name" value="ZF_C3H1"/>
    <property type="match status" value="1"/>
</dbReference>
<feature type="region of interest" description="Disordered" evidence="2">
    <location>
        <begin position="147"/>
        <end position="170"/>
    </location>
</feature>
<feature type="compositionally biased region" description="Polar residues" evidence="2">
    <location>
        <begin position="238"/>
        <end position="250"/>
    </location>
</feature>
<accession>A0AA39GDH9</accession>
<evidence type="ECO:0000256" key="2">
    <source>
        <dbReference type="SAM" id="MobiDB-lite"/>
    </source>
</evidence>
<evidence type="ECO:0000259" key="3">
    <source>
        <dbReference type="PROSITE" id="PS50103"/>
    </source>
</evidence>
<evidence type="ECO:0000313" key="4">
    <source>
        <dbReference type="EMBL" id="KAK0384959.1"/>
    </source>
</evidence>
<comment type="caution">
    <text evidence="4">The sequence shown here is derived from an EMBL/GenBank/DDBJ whole genome shotgun (WGS) entry which is preliminary data.</text>
</comment>
<dbReference type="GO" id="GO:0008270">
    <property type="term" value="F:zinc ion binding"/>
    <property type="evidence" value="ECO:0007669"/>
    <property type="project" value="UniProtKB-KW"/>
</dbReference>
<keyword evidence="1" id="KW-0862">Zinc</keyword>
<feature type="domain" description="C3H1-type" evidence="3">
    <location>
        <begin position="173"/>
        <end position="202"/>
    </location>
</feature>
<dbReference type="InterPro" id="IPR000571">
    <property type="entry name" value="Znf_CCCH"/>
</dbReference>
<keyword evidence="1" id="KW-0479">Metal-binding</keyword>
<keyword evidence="1" id="KW-0863">Zinc-finger</keyword>
<proteinExistence type="predicted"/>
<reference evidence="4" key="1">
    <citation type="submission" date="2022-10" db="EMBL/GenBank/DDBJ databases">
        <title>Determination and structural analysis of whole genome sequence of Sarocladium strictum F4-1.</title>
        <authorList>
            <person name="Hu L."/>
            <person name="Jiang Y."/>
        </authorList>
    </citation>
    <scope>NUCLEOTIDE SEQUENCE</scope>
    <source>
        <strain evidence="4">F4-1</strain>
    </source>
</reference>
<keyword evidence="5" id="KW-1185">Reference proteome</keyword>
<dbReference type="Proteomes" id="UP001175261">
    <property type="component" value="Unassembled WGS sequence"/>
</dbReference>
<protein>
    <recommendedName>
        <fullName evidence="3">C3H1-type domain-containing protein</fullName>
    </recommendedName>
</protein>
<sequence>MQRFHKSPGSHHHFTPVRELYSVFGHQKSRPISEGGGAIARHREFDGIPTLASHEALVKTNGNSYQYGHSNNYGAIHHAMSHSSTSLSESSDFQPYYLDRGNGEYTRLIPADTLPPLNEVPPREASVIGKVVLQPIAPRERRVTLKAIGQGPGPDNVQHRIDNIVGGTPPKSRRDKIYCDKWVHEGICAFAQQGCRYKHEMPQDKETQYKLGLYQGFPAWWRKQQGELAQHEAAGSPKTASTCRSGSSGRFTPIDRRATLTNAMRSPVKRQGLGLSVKGSPPLGHDHGDSEAFGDAERLSGVSQGCFGRTKRWTADPMMMTGSGQEQHGRRGGLDQCVWGPIEPPKVSKMRSGYDIND</sequence>
<evidence type="ECO:0000256" key="1">
    <source>
        <dbReference type="PROSITE-ProRule" id="PRU00723"/>
    </source>
</evidence>
<dbReference type="AlphaFoldDB" id="A0AA39GDH9"/>